<dbReference type="GO" id="GO:0005975">
    <property type="term" value="P:carbohydrate metabolic process"/>
    <property type="evidence" value="ECO:0007669"/>
    <property type="project" value="InterPro"/>
</dbReference>
<dbReference type="Proteomes" id="UP000305067">
    <property type="component" value="Unassembled WGS sequence"/>
</dbReference>
<dbReference type="Gene3D" id="1.50.10.10">
    <property type="match status" value="1"/>
</dbReference>
<proteinExistence type="predicted"/>
<dbReference type="GO" id="GO:0016787">
    <property type="term" value="F:hydrolase activity"/>
    <property type="evidence" value="ECO:0007669"/>
    <property type="project" value="UniProtKB-KW"/>
</dbReference>
<dbReference type="InterPro" id="IPR008928">
    <property type="entry name" value="6-hairpin_glycosidase_sf"/>
</dbReference>
<reference evidence="2 3" key="1">
    <citation type="journal article" date="2019" name="Nat. Ecol. Evol.">
        <title>Megaphylogeny resolves global patterns of mushroom evolution.</title>
        <authorList>
            <person name="Varga T."/>
            <person name="Krizsan K."/>
            <person name="Foldi C."/>
            <person name="Dima B."/>
            <person name="Sanchez-Garcia M."/>
            <person name="Sanchez-Ramirez S."/>
            <person name="Szollosi G.J."/>
            <person name="Szarkandi J.G."/>
            <person name="Papp V."/>
            <person name="Albert L."/>
            <person name="Andreopoulos W."/>
            <person name="Angelini C."/>
            <person name="Antonin V."/>
            <person name="Barry K.W."/>
            <person name="Bougher N.L."/>
            <person name="Buchanan P."/>
            <person name="Buyck B."/>
            <person name="Bense V."/>
            <person name="Catcheside P."/>
            <person name="Chovatia M."/>
            <person name="Cooper J."/>
            <person name="Damon W."/>
            <person name="Desjardin D."/>
            <person name="Finy P."/>
            <person name="Geml J."/>
            <person name="Haridas S."/>
            <person name="Hughes K."/>
            <person name="Justo A."/>
            <person name="Karasinski D."/>
            <person name="Kautmanova I."/>
            <person name="Kiss B."/>
            <person name="Kocsube S."/>
            <person name="Kotiranta H."/>
            <person name="LaButti K.M."/>
            <person name="Lechner B.E."/>
            <person name="Liimatainen K."/>
            <person name="Lipzen A."/>
            <person name="Lukacs Z."/>
            <person name="Mihaltcheva S."/>
            <person name="Morgado L.N."/>
            <person name="Niskanen T."/>
            <person name="Noordeloos M.E."/>
            <person name="Ohm R.A."/>
            <person name="Ortiz-Santana B."/>
            <person name="Ovrebo C."/>
            <person name="Racz N."/>
            <person name="Riley R."/>
            <person name="Savchenko A."/>
            <person name="Shiryaev A."/>
            <person name="Soop K."/>
            <person name="Spirin V."/>
            <person name="Szebenyi C."/>
            <person name="Tomsovsky M."/>
            <person name="Tulloss R.E."/>
            <person name="Uehling J."/>
            <person name="Grigoriev I.V."/>
            <person name="Vagvolgyi C."/>
            <person name="Papp T."/>
            <person name="Martin F.M."/>
            <person name="Miettinen O."/>
            <person name="Hibbett D.S."/>
            <person name="Nagy L.G."/>
        </authorList>
    </citation>
    <scope>NUCLEOTIDE SEQUENCE [LARGE SCALE GENOMIC DNA]</scope>
    <source>
        <strain evidence="2 3">CBS 309.79</strain>
    </source>
</reference>
<gene>
    <name evidence="2" type="ORF">BDV98DRAFT_595234</name>
</gene>
<keyword evidence="3" id="KW-1185">Reference proteome</keyword>
<organism evidence="2 3">
    <name type="scientific">Pterulicium gracile</name>
    <dbReference type="NCBI Taxonomy" id="1884261"/>
    <lineage>
        <taxon>Eukaryota</taxon>
        <taxon>Fungi</taxon>
        <taxon>Dikarya</taxon>
        <taxon>Basidiomycota</taxon>
        <taxon>Agaricomycotina</taxon>
        <taxon>Agaricomycetes</taxon>
        <taxon>Agaricomycetidae</taxon>
        <taxon>Agaricales</taxon>
        <taxon>Pleurotineae</taxon>
        <taxon>Pterulaceae</taxon>
        <taxon>Pterulicium</taxon>
    </lineage>
</organism>
<dbReference type="OrthoDB" id="4138492at2759"/>
<dbReference type="PANTHER" id="PTHR41814">
    <property type="entry name" value="EXPRESSED PROTEIN"/>
    <property type="match status" value="1"/>
</dbReference>
<accession>A0A5C3QFF8</accession>
<evidence type="ECO:0000313" key="3">
    <source>
        <dbReference type="Proteomes" id="UP000305067"/>
    </source>
</evidence>
<name>A0A5C3QFF8_9AGAR</name>
<evidence type="ECO:0000313" key="2">
    <source>
        <dbReference type="EMBL" id="TFK99220.1"/>
    </source>
</evidence>
<dbReference type="EMBL" id="ML178835">
    <property type="protein sequence ID" value="TFK99220.1"/>
    <property type="molecule type" value="Genomic_DNA"/>
</dbReference>
<sequence>MVESSLKSWEMGAASQALLEWRWANLSSTNPNLFPFPDTLPEDYAEDVLHIAETVLSKKDPQATQLTPDGSSADPASLGVAVLIANWTIEDKEDRSYGDAAAAQLKHLLETVPRGDNGGISHRESEVQYWADSVYMVPPFIAFYGGLQNDRNLLQESYNQVRAYKEVLSDETNLWKHIMLGSWQDPSHWLTGNAWAAAGMMRVLQTINASSHAGDMQQQQYDLEGWIKDILYASREFQAPNGGLSNTIDAQPNTPQAFQDTAGTALLASVAYRMSLFKRDSDLIGFAKNARRFVRERVSTETGWLDGAVDPYKFDVPTEEGQYSPEAQAFLLVLEAARRDYTAGTKED</sequence>
<dbReference type="Pfam" id="PF07470">
    <property type="entry name" value="Glyco_hydro_88"/>
    <property type="match status" value="1"/>
</dbReference>
<dbReference type="InterPro" id="IPR012341">
    <property type="entry name" value="6hp_glycosidase-like_sf"/>
</dbReference>
<dbReference type="PANTHER" id="PTHR41814:SF1">
    <property type="entry name" value="CELLULASE"/>
    <property type="match status" value="1"/>
</dbReference>
<keyword evidence="1 2" id="KW-0378">Hydrolase</keyword>
<evidence type="ECO:0000256" key="1">
    <source>
        <dbReference type="ARBA" id="ARBA00022801"/>
    </source>
</evidence>
<dbReference type="STRING" id="1884261.A0A5C3QFF8"/>
<dbReference type="InterPro" id="IPR010905">
    <property type="entry name" value="Glyco_hydro_88"/>
</dbReference>
<protein>
    <submittedName>
        <fullName evidence="2">Glycoside hydrolase family 105 protein</fullName>
    </submittedName>
</protein>
<dbReference type="SUPFAM" id="SSF48208">
    <property type="entry name" value="Six-hairpin glycosidases"/>
    <property type="match status" value="1"/>
</dbReference>
<dbReference type="AlphaFoldDB" id="A0A5C3QFF8"/>